<proteinExistence type="predicted"/>
<keyword evidence="4" id="KW-1185">Reference proteome</keyword>
<name>A0AAW0N3J6_9GOBI</name>
<protein>
    <recommendedName>
        <fullName evidence="2">Periphilin-1 C-terminal domain-containing protein</fullName>
    </recommendedName>
</protein>
<evidence type="ECO:0000313" key="3">
    <source>
        <dbReference type="EMBL" id="KAK7884885.1"/>
    </source>
</evidence>
<dbReference type="CDD" id="cd22896">
    <property type="entry name" value="periphilin-like"/>
    <property type="match status" value="1"/>
</dbReference>
<feature type="region of interest" description="Disordered" evidence="1">
    <location>
        <begin position="1"/>
        <end position="46"/>
    </location>
</feature>
<feature type="compositionally biased region" description="Basic and acidic residues" evidence="1">
    <location>
        <begin position="1"/>
        <end position="11"/>
    </location>
</feature>
<dbReference type="InterPro" id="IPR057603">
    <property type="entry name" value="Periphilin-1_C"/>
</dbReference>
<dbReference type="GO" id="GO:0045814">
    <property type="term" value="P:negative regulation of gene expression, epigenetic"/>
    <property type="evidence" value="ECO:0007669"/>
    <property type="project" value="TreeGrafter"/>
</dbReference>
<evidence type="ECO:0000313" key="4">
    <source>
        <dbReference type="Proteomes" id="UP001460270"/>
    </source>
</evidence>
<evidence type="ECO:0000259" key="2">
    <source>
        <dbReference type="Pfam" id="PF25234"/>
    </source>
</evidence>
<gene>
    <name evidence="3" type="ORF">WMY93_028008</name>
</gene>
<accession>A0AAW0N3J6</accession>
<dbReference type="InterPro" id="IPR028851">
    <property type="entry name" value="Pphln1"/>
</dbReference>
<comment type="caution">
    <text evidence="3">The sequence shown here is derived from an EMBL/GenBank/DDBJ whole genome shotgun (WGS) entry which is preliminary data.</text>
</comment>
<evidence type="ECO:0000256" key="1">
    <source>
        <dbReference type="SAM" id="MobiDB-lite"/>
    </source>
</evidence>
<dbReference type="Pfam" id="PF25234">
    <property type="entry name" value="Periphilin_C"/>
    <property type="match status" value="1"/>
</dbReference>
<dbReference type="GO" id="GO:0005654">
    <property type="term" value="C:nucleoplasm"/>
    <property type="evidence" value="ECO:0007669"/>
    <property type="project" value="TreeGrafter"/>
</dbReference>
<dbReference type="Proteomes" id="UP001460270">
    <property type="component" value="Unassembled WGS sequence"/>
</dbReference>
<sequence length="243" mass="28516">MQKGKEMEHSTVDTPQSKIDKRLSDISGTSDPVVERPIRRVRSPSRPRAWLAHSFKPKGKFNKFRRDDRAVQKFGFRNNQGHNKFKNKFYFNRRENYKPHAPANRGERYEDRKSGEDKSPSKQNRNRDFQPRSTSSRDKDQRSDSKSDKSQSRERDHRGNRSREPETNQSSAKQAAARDRAIQKKRKEIDEVYYQECEMFGLVVKMLIAKDPSLEIPIQASLKQNLRDIGARCVQAMEKFIED</sequence>
<dbReference type="EMBL" id="JBBPFD010000020">
    <property type="protein sequence ID" value="KAK7884885.1"/>
    <property type="molecule type" value="Genomic_DNA"/>
</dbReference>
<reference evidence="4" key="1">
    <citation type="submission" date="2024-04" db="EMBL/GenBank/DDBJ databases">
        <title>Salinicola lusitanus LLJ914,a marine bacterium isolated from the Okinawa Trough.</title>
        <authorList>
            <person name="Li J."/>
        </authorList>
    </citation>
    <scope>NUCLEOTIDE SEQUENCE [LARGE SCALE GENOMIC DNA]</scope>
</reference>
<organism evidence="3 4">
    <name type="scientific">Mugilogobius chulae</name>
    <name type="common">yellowstripe goby</name>
    <dbReference type="NCBI Taxonomy" id="88201"/>
    <lineage>
        <taxon>Eukaryota</taxon>
        <taxon>Metazoa</taxon>
        <taxon>Chordata</taxon>
        <taxon>Craniata</taxon>
        <taxon>Vertebrata</taxon>
        <taxon>Euteleostomi</taxon>
        <taxon>Actinopterygii</taxon>
        <taxon>Neopterygii</taxon>
        <taxon>Teleostei</taxon>
        <taxon>Neoteleostei</taxon>
        <taxon>Acanthomorphata</taxon>
        <taxon>Gobiaria</taxon>
        <taxon>Gobiiformes</taxon>
        <taxon>Gobioidei</taxon>
        <taxon>Gobiidae</taxon>
        <taxon>Gobionellinae</taxon>
        <taxon>Mugilogobius</taxon>
    </lineage>
</organism>
<dbReference type="PANTHER" id="PTHR15836:SF4">
    <property type="entry name" value="PERIPHILIN-1"/>
    <property type="match status" value="1"/>
</dbReference>
<feature type="region of interest" description="Disordered" evidence="1">
    <location>
        <begin position="72"/>
        <end position="182"/>
    </location>
</feature>
<feature type="domain" description="Periphilin-1 C-terminal" evidence="2">
    <location>
        <begin position="168"/>
        <end position="242"/>
    </location>
</feature>
<feature type="compositionally biased region" description="Basic and acidic residues" evidence="1">
    <location>
        <begin position="105"/>
        <end position="166"/>
    </location>
</feature>
<dbReference type="GO" id="GO:0097355">
    <property type="term" value="P:protein localization to heterochromatin"/>
    <property type="evidence" value="ECO:0007669"/>
    <property type="project" value="TreeGrafter"/>
</dbReference>
<dbReference type="PANTHER" id="PTHR15836">
    <property type="entry name" value="PERIPHILIN 1"/>
    <property type="match status" value="1"/>
</dbReference>
<dbReference type="GO" id="GO:0045892">
    <property type="term" value="P:negative regulation of DNA-templated transcription"/>
    <property type="evidence" value="ECO:0007669"/>
    <property type="project" value="InterPro"/>
</dbReference>
<dbReference type="AlphaFoldDB" id="A0AAW0N3J6"/>